<sequence>MAEIKLKYSAVIKQLEAVSRALEAVSIAGPGPNGKNKLDYTSKFHSREAKLHSMIGEYKQAVHKNIADVKDNVDSLKEQDEAIAVK</sequence>
<dbReference type="AlphaFoldDB" id="A0A150F4K4"/>
<protein>
    <recommendedName>
        <fullName evidence="3">YwqI/YxiC family protein</fullName>
    </recommendedName>
</protein>
<reference evidence="2" key="1">
    <citation type="submission" date="2016-02" db="EMBL/GenBank/DDBJ databases">
        <authorList>
            <person name="Dunlap C."/>
        </authorList>
    </citation>
    <scope>NUCLEOTIDE SEQUENCE [LARGE SCALE GENOMIC DNA]</scope>
    <source>
        <strain evidence="2">NRRL B-41092</strain>
    </source>
</reference>
<dbReference type="Proteomes" id="UP000075430">
    <property type="component" value="Unassembled WGS sequence"/>
</dbReference>
<evidence type="ECO:0008006" key="3">
    <source>
        <dbReference type="Google" id="ProtNLM"/>
    </source>
</evidence>
<accession>A0A150F4K4</accession>
<proteinExistence type="predicted"/>
<organism evidence="1 2">
    <name type="scientific">Bacillus nakamurai</name>
    <dbReference type="NCBI Taxonomy" id="1793963"/>
    <lineage>
        <taxon>Bacteria</taxon>
        <taxon>Bacillati</taxon>
        <taxon>Bacillota</taxon>
        <taxon>Bacilli</taxon>
        <taxon>Bacillales</taxon>
        <taxon>Bacillaceae</taxon>
        <taxon>Bacillus</taxon>
    </lineage>
</organism>
<dbReference type="STRING" id="1793963.AXI58_01635"/>
<comment type="caution">
    <text evidence="1">The sequence shown here is derived from an EMBL/GenBank/DDBJ whole genome shotgun (WGS) entry which is preliminary data.</text>
</comment>
<dbReference type="EMBL" id="LSBA01000023">
    <property type="protein sequence ID" value="KXZ17120.1"/>
    <property type="molecule type" value="Genomic_DNA"/>
</dbReference>
<name>A0A150F4K4_9BACI</name>
<evidence type="ECO:0000313" key="1">
    <source>
        <dbReference type="EMBL" id="KXZ17120.1"/>
    </source>
</evidence>
<evidence type="ECO:0000313" key="2">
    <source>
        <dbReference type="Proteomes" id="UP000075430"/>
    </source>
</evidence>
<gene>
    <name evidence="1" type="ORF">AXI58_01635</name>
</gene>
<dbReference type="Pfam" id="PF17279">
    <property type="entry name" value="DUF5344"/>
    <property type="match status" value="1"/>
</dbReference>
<keyword evidence="2" id="KW-1185">Reference proteome</keyword>
<dbReference type="RefSeq" id="WP_061522588.1">
    <property type="nucleotide sequence ID" value="NZ_JAJJBV010000014.1"/>
</dbReference>
<dbReference type="OrthoDB" id="2705701at2"/>
<dbReference type="InterPro" id="IPR046318">
    <property type="entry name" value="DUF5344"/>
</dbReference>